<sequence>MATVWRCDLRWTPTKFYGVRCEKRPTSRLLKVAVSGITEALRLLSSFAGSKLSSASRVRNEKTEEMTCYDIDDVIMILSSDYDNSYFVTGNFTSSIYAEDCIFEDPTIKFSGTELYERNLRLLVPFFDNPSISLQRIEKASKGEADFIYAEWKLRTYLKLPWRPLISIDGSTVYELDNKLKIVRHAERWSVSAWEAVAQIFTAGSGREK</sequence>
<organism evidence="1 2">
    <name type="scientific">Kalanchoe fedtschenkoi</name>
    <name type="common">Lavender scallops</name>
    <name type="synonym">South American air plant</name>
    <dbReference type="NCBI Taxonomy" id="63787"/>
    <lineage>
        <taxon>Eukaryota</taxon>
        <taxon>Viridiplantae</taxon>
        <taxon>Streptophyta</taxon>
        <taxon>Embryophyta</taxon>
        <taxon>Tracheophyta</taxon>
        <taxon>Spermatophyta</taxon>
        <taxon>Magnoliopsida</taxon>
        <taxon>eudicotyledons</taxon>
        <taxon>Gunneridae</taxon>
        <taxon>Pentapetalae</taxon>
        <taxon>Saxifragales</taxon>
        <taxon>Crassulaceae</taxon>
        <taxon>Kalanchoe</taxon>
    </lineage>
</organism>
<dbReference type="OMA" id="WNISAFE"/>
<dbReference type="Pfam" id="PF10184">
    <property type="entry name" value="DUF2358"/>
    <property type="match status" value="1"/>
</dbReference>
<dbReference type="AlphaFoldDB" id="A0A7N0T4K9"/>
<keyword evidence="2" id="KW-1185">Reference proteome</keyword>
<reference evidence="1" key="1">
    <citation type="submission" date="2021-01" db="UniProtKB">
        <authorList>
            <consortium name="EnsemblPlants"/>
        </authorList>
    </citation>
    <scope>IDENTIFICATION</scope>
</reference>
<evidence type="ECO:0000313" key="1">
    <source>
        <dbReference type="EnsemblPlants" id="Kaladp0022s0206.1.v1.1"/>
    </source>
</evidence>
<accession>A0A7N0T4K9</accession>
<proteinExistence type="predicted"/>
<evidence type="ECO:0000313" key="2">
    <source>
        <dbReference type="Proteomes" id="UP000594263"/>
    </source>
</evidence>
<name>A0A7N0T4K9_KALFE</name>
<dbReference type="EnsemblPlants" id="Kaladp0022s0206.1.v1.1">
    <property type="protein sequence ID" value="Kaladp0022s0206.1.v1.1"/>
    <property type="gene ID" value="Kaladp0022s0206.v1.1"/>
</dbReference>
<dbReference type="InterPro" id="IPR032710">
    <property type="entry name" value="NTF2-like_dom_sf"/>
</dbReference>
<dbReference type="InterPro" id="IPR018790">
    <property type="entry name" value="DUF2358"/>
</dbReference>
<dbReference type="PANTHER" id="PTHR34123">
    <property type="entry name" value="OS04G0578200 PROTEIN"/>
    <property type="match status" value="1"/>
</dbReference>
<dbReference type="Gramene" id="Kaladp0022s0206.1.v1.1">
    <property type="protein sequence ID" value="Kaladp0022s0206.1.v1.1"/>
    <property type="gene ID" value="Kaladp0022s0206.v1.1"/>
</dbReference>
<dbReference type="PANTHER" id="PTHR34123:SF4">
    <property type="entry name" value="PHOSPHORIBOSYLTRANSFERASE-LIKE PROTEIN, PUTATIVE (DUF2358)-RELATED"/>
    <property type="match status" value="1"/>
</dbReference>
<protein>
    <submittedName>
        <fullName evidence="1">Uncharacterized protein</fullName>
    </submittedName>
</protein>
<dbReference type="Proteomes" id="UP000594263">
    <property type="component" value="Unplaced"/>
</dbReference>
<dbReference type="SUPFAM" id="SSF54427">
    <property type="entry name" value="NTF2-like"/>
    <property type="match status" value="1"/>
</dbReference>